<evidence type="ECO:0000313" key="1">
    <source>
        <dbReference type="EMBL" id="OGD08321.1"/>
    </source>
</evidence>
<dbReference type="Gene3D" id="1.10.287.1080">
    <property type="entry name" value="MazG-like"/>
    <property type="match status" value="1"/>
</dbReference>
<comment type="caution">
    <text evidence="1">The sequence shown here is derived from an EMBL/GenBank/DDBJ whole genome shotgun (WGS) entry which is preliminary data.</text>
</comment>
<dbReference type="Pfam" id="PF01503">
    <property type="entry name" value="PRA-PH"/>
    <property type="match status" value="1"/>
</dbReference>
<dbReference type="SUPFAM" id="SSF101386">
    <property type="entry name" value="all-alpha NTP pyrophosphatases"/>
    <property type="match status" value="1"/>
</dbReference>
<sequence>MKQSDLNLRQNPTLRDFQEYVAQLVKERGFDKETVSEMFMLFLEECGEMAKAARKTQKMKTDKNSEQFHFDHEAADVFIYLLDICNHFGIDLEKAFREKEGINKKRFWEYYFHN</sequence>
<dbReference type="EMBL" id="MEXR01000060">
    <property type="protein sequence ID" value="OGD08321.1"/>
    <property type="molecule type" value="Genomic_DNA"/>
</dbReference>
<evidence type="ECO:0000313" key="2">
    <source>
        <dbReference type="Proteomes" id="UP000176424"/>
    </source>
</evidence>
<dbReference type="AlphaFoldDB" id="A0A1F4ZPN6"/>
<reference evidence="1 2" key="1">
    <citation type="journal article" date="2016" name="Nat. Commun.">
        <title>Thousands of microbial genomes shed light on interconnected biogeochemical processes in an aquifer system.</title>
        <authorList>
            <person name="Anantharaman K."/>
            <person name="Brown C.T."/>
            <person name="Hug L.A."/>
            <person name="Sharon I."/>
            <person name="Castelle C.J."/>
            <person name="Probst A.J."/>
            <person name="Thomas B.C."/>
            <person name="Singh A."/>
            <person name="Wilkins M.J."/>
            <person name="Karaoz U."/>
            <person name="Brodie E.L."/>
            <person name="Williams K.H."/>
            <person name="Hubbard S.S."/>
            <person name="Banfield J.F."/>
        </authorList>
    </citation>
    <scope>NUCLEOTIDE SEQUENCE [LARGE SCALE GENOMIC DNA]</scope>
</reference>
<dbReference type="PANTHER" id="PTHR42702:SF1">
    <property type="entry name" value="REGULATORY PROTEIN FOR BETA-LACTAMASE"/>
    <property type="match status" value="1"/>
</dbReference>
<name>A0A1F4ZPN6_9BACT</name>
<protein>
    <submittedName>
        <fullName evidence="1">Uncharacterized protein</fullName>
    </submittedName>
</protein>
<dbReference type="STRING" id="1797263.A2397_03770"/>
<dbReference type="Proteomes" id="UP000176424">
    <property type="component" value="Unassembled WGS sequence"/>
</dbReference>
<accession>A0A1F4ZPN6</accession>
<dbReference type="InterPro" id="IPR021130">
    <property type="entry name" value="PRib-ATP_PPHydrolase-like"/>
</dbReference>
<gene>
    <name evidence="1" type="ORF">A2397_03770</name>
</gene>
<organism evidence="1 2">
    <name type="scientific">Candidatus Amesbacteria bacterium RIFOXYB1_FULL_44_23</name>
    <dbReference type="NCBI Taxonomy" id="1797263"/>
    <lineage>
        <taxon>Bacteria</taxon>
        <taxon>Candidatus Amesiibacteriota</taxon>
    </lineage>
</organism>
<dbReference type="PANTHER" id="PTHR42702">
    <property type="entry name" value="NUCLEOTIDE PYROPHOSPHOHYDROLASE"/>
    <property type="match status" value="1"/>
</dbReference>
<proteinExistence type="predicted"/>